<feature type="transmembrane region" description="Helical" evidence="1">
    <location>
        <begin position="181"/>
        <end position="198"/>
    </location>
</feature>
<feature type="transmembrane region" description="Helical" evidence="1">
    <location>
        <begin position="125"/>
        <end position="146"/>
    </location>
</feature>
<reference evidence="3" key="1">
    <citation type="submission" date="2017-10" db="EMBL/GenBank/DDBJ databases">
        <title>Draft genome sequences of strains TRE 1, TRE 9, TRE H and TRI 7, isolated from tamarins, belonging to four potential novel Bifidobacterium species.</title>
        <authorList>
            <person name="Mattarelli P."/>
            <person name="Modesto M."/>
            <person name="Puglisi E."/>
            <person name="Morelli L."/>
            <person name="Bonetti A."/>
            <person name="Spezio C."/>
            <person name="Sandri C."/>
        </authorList>
    </citation>
    <scope>NUCLEOTIDE SEQUENCE [LARGE SCALE GENOMIC DNA]</scope>
    <source>
        <strain evidence="3">TREH</strain>
    </source>
</reference>
<feature type="transmembrane region" description="Helical" evidence="1">
    <location>
        <begin position="326"/>
        <end position="350"/>
    </location>
</feature>
<dbReference type="Pfam" id="PF20176">
    <property type="entry name" value="DUF6541"/>
    <property type="match status" value="1"/>
</dbReference>
<name>A0A2M9HID0_9BIFI</name>
<gene>
    <name evidence="2" type="ORF">CSQ86_08805</name>
</gene>
<feature type="transmembrane region" description="Helical" evidence="1">
    <location>
        <begin position="290"/>
        <end position="314"/>
    </location>
</feature>
<keyword evidence="1" id="KW-0812">Transmembrane</keyword>
<sequence length="569" mass="61651">MPLQSSDAPAHYYFIEKLSEQGLGAAMHLWPHGGFYPPLFHILASSIAAVASLFGAHISVYAAFSAAWLISSGILFPLGMLLLASYVLHDLELPIAARVALTIIVPVLSVSSACHPYTLLDAGPLIAYGFATSLLPYLMYASLRLIDAIMVKPFHVRNLVIQLCVTAATGLVLMLAHPRIAFTYALFMLPFIILRLPWKFIVSAFAVIMCAGGAFAAFMLITFKSERYLHPETWFHSHQPSKTLSQALLFVFQNGLDGMVGIVFCALLLICAAASVALTKQSARRNAIALIIALLLVALVYVLTVTFVGALPNIISAPWYRDENRIVTMIPLAIVPLIIYGIGTLLACATQTLRASTAYVNHWAQSARARIIIGLAALCSIALVAVTISAQYVNPARETVATHVLEKTTVAGSDGSEIKQLTEEKLTVLKNVVTRTGTDATIISDPMNGSMYATSLYDATMLYPIMNPQSSGKGHIFADVEQAFASGDSQRLLTTVCPINPKEPEYFLTMGGQADSLQSFPYKAQYDTFHDAATINGYVNNGTLTKVKDYSSVGSDTKDWALYQFNCGD</sequence>
<keyword evidence="1" id="KW-0472">Membrane</keyword>
<feature type="transmembrane region" description="Helical" evidence="1">
    <location>
        <begin position="258"/>
        <end position="278"/>
    </location>
</feature>
<keyword evidence="1" id="KW-1133">Transmembrane helix</keyword>
<comment type="caution">
    <text evidence="2">The sequence shown here is derived from an EMBL/GenBank/DDBJ whole genome shotgun (WGS) entry which is preliminary data.</text>
</comment>
<feature type="transmembrane region" description="Helical" evidence="1">
    <location>
        <begin position="371"/>
        <end position="393"/>
    </location>
</feature>
<proteinExistence type="predicted"/>
<dbReference type="InterPro" id="IPR046671">
    <property type="entry name" value="DUF6541"/>
</dbReference>
<evidence type="ECO:0000313" key="3">
    <source>
        <dbReference type="Proteomes" id="UP000229239"/>
    </source>
</evidence>
<dbReference type="EMBL" id="PEBJ01000005">
    <property type="protein sequence ID" value="PJM76574.1"/>
    <property type="molecule type" value="Genomic_DNA"/>
</dbReference>
<dbReference type="AlphaFoldDB" id="A0A2M9HID0"/>
<feature type="transmembrane region" description="Helical" evidence="1">
    <location>
        <begin position="158"/>
        <end position="175"/>
    </location>
</feature>
<feature type="transmembrane region" description="Helical" evidence="1">
    <location>
        <begin position="39"/>
        <end position="60"/>
    </location>
</feature>
<protein>
    <recommendedName>
        <fullName evidence="4">Transmembrane protein alanine and leucine rich</fullName>
    </recommendedName>
</protein>
<feature type="transmembrane region" description="Helical" evidence="1">
    <location>
        <begin position="66"/>
        <end position="88"/>
    </location>
</feature>
<accession>A0A2M9HID0</accession>
<evidence type="ECO:0008006" key="4">
    <source>
        <dbReference type="Google" id="ProtNLM"/>
    </source>
</evidence>
<keyword evidence="3" id="KW-1185">Reference proteome</keyword>
<organism evidence="2 3">
    <name type="scientific">Bifidobacterium felsineum</name>
    <dbReference type="NCBI Taxonomy" id="2045440"/>
    <lineage>
        <taxon>Bacteria</taxon>
        <taxon>Bacillati</taxon>
        <taxon>Actinomycetota</taxon>
        <taxon>Actinomycetes</taxon>
        <taxon>Bifidobacteriales</taxon>
        <taxon>Bifidobacteriaceae</taxon>
        <taxon>Bifidobacterium</taxon>
    </lineage>
</organism>
<evidence type="ECO:0000256" key="1">
    <source>
        <dbReference type="SAM" id="Phobius"/>
    </source>
</evidence>
<feature type="transmembrane region" description="Helical" evidence="1">
    <location>
        <begin position="205"/>
        <end position="223"/>
    </location>
</feature>
<dbReference type="Proteomes" id="UP000229239">
    <property type="component" value="Unassembled WGS sequence"/>
</dbReference>
<evidence type="ECO:0000313" key="2">
    <source>
        <dbReference type="EMBL" id="PJM76574.1"/>
    </source>
</evidence>